<accession>A0A8H3EGT5</accession>
<dbReference type="OrthoDB" id="8907274at2759"/>
<protein>
    <recommendedName>
        <fullName evidence="8">Phosphatidic acid phosphatase type 2/haloperoxidase domain-containing protein</fullName>
    </recommendedName>
</protein>
<evidence type="ECO:0000256" key="2">
    <source>
        <dbReference type="ARBA" id="ARBA00008816"/>
    </source>
</evidence>
<gene>
    <name evidence="9" type="ORF">HETSPECPRED_006118</name>
</gene>
<evidence type="ECO:0000256" key="3">
    <source>
        <dbReference type="ARBA" id="ARBA00022692"/>
    </source>
</evidence>
<evidence type="ECO:0000259" key="8">
    <source>
        <dbReference type="SMART" id="SM00014"/>
    </source>
</evidence>
<feature type="domain" description="Phosphatidic acid phosphatase type 2/haloperoxidase" evidence="8">
    <location>
        <begin position="127"/>
        <end position="274"/>
    </location>
</feature>
<name>A0A8H3EGT5_9LECA</name>
<evidence type="ECO:0000256" key="4">
    <source>
        <dbReference type="ARBA" id="ARBA00022989"/>
    </source>
</evidence>
<dbReference type="InterPro" id="IPR000326">
    <property type="entry name" value="PAP2/HPO"/>
</dbReference>
<dbReference type="InterPro" id="IPR036938">
    <property type="entry name" value="PAP2/HPO_sf"/>
</dbReference>
<dbReference type="GO" id="GO:0006644">
    <property type="term" value="P:phospholipid metabolic process"/>
    <property type="evidence" value="ECO:0007669"/>
    <property type="project" value="InterPro"/>
</dbReference>
<dbReference type="Gene3D" id="1.20.144.10">
    <property type="entry name" value="Phosphatidic acid phosphatase type 2/haloperoxidase"/>
    <property type="match status" value="1"/>
</dbReference>
<comment type="subcellular location">
    <subcellularLocation>
        <location evidence="1">Membrane</location>
        <topology evidence="1">Multi-pass membrane protein</topology>
    </subcellularLocation>
</comment>
<reference evidence="9" key="1">
    <citation type="submission" date="2021-03" db="EMBL/GenBank/DDBJ databases">
        <authorList>
            <person name="Tagirdzhanova G."/>
        </authorList>
    </citation>
    <scope>NUCLEOTIDE SEQUENCE</scope>
</reference>
<sequence length="513" mass="57115">MNSTRDRFLALFRSSKIPLPKRVLISYILDYVVLVILYVAFQALDAVEPYHQHFALQNYTLQYPFARHERVPIGLAFALAVLVPILVIAFYTLVIDGIFSHDPRRATRRAGGRARYTLHERLWELNCGILGLLLSEGLAFVITGALKNEIGKPRPDLIDRCTPREGSVDPPVFGLSNSTICTQTNHGILKDGFRSFPSGHSSSAFAGLFYLSLYLAGKFHILDNKGEVWKTFVVLLPTLSAALIAGTRIMDARHHPFDVISGSLLGIVVAWGAYRQYFPPISEPWHKGRAHPIRAWGTEPKIPRRDYQEMPRDQGSLELSPVRGHSRWEDPERGHNGVAVPSHLKNVPAQSRSSFPNSAVRVDNSSRGNPHHQNDGSDNSFGDRNHTISSSSSIELERWRPPPSDPGTELPRGRTQARGPQIGRDILSSSTSSLHSHEVEEIDYDMAPPPLSPSKSPQRQSEVFGADTAYHPPAQQSVPTGFKNADDVVDSYVCDHCGLKLHGEDEKRNHVHL</sequence>
<dbReference type="CDD" id="cd03390">
    <property type="entry name" value="PAP2_containing_1_like"/>
    <property type="match status" value="1"/>
</dbReference>
<dbReference type="GO" id="GO:0008195">
    <property type="term" value="F:phosphatidate phosphatase activity"/>
    <property type="evidence" value="ECO:0007669"/>
    <property type="project" value="TreeGrafter"/>
</dbReference>
<feature type="region of interest" description="Disordered" evidence="6">
    <location>
        <begin position="305"/>
        <end position="437"/>
    </location>
</feature>
<dbReference type="EMBL" id="CAJPDS010000004">
    <property type="protein sequence ID" value="CAF9906244.1"/>
    <property type="molecule type" value="Genomic_DNA"/>
</dbReference>
<evidence type="ECO:0000256" key="7">
    <source>
        <dbReference type="SAM" id="Phobius"/>
    </source>
</evidence>
<comment type="caution">
    <text evidence="9">The sequence shown here is derived from an EMBL/GenBank/DDBJ whole genome shotgun (WGS) entry which is preliminary data.</text>
</comment>
<dbReference type="SMART" id="SM00014">
    <property type="entry name" value="acidPPc"/>
    <property type="match status" value="1"/>
</dbReference>
<evidence type="ECO:0000256" key="5">
    <source>
        <dbReference type="ARBA" id="ARBA00023136"/>
    </source>
</evidence>
<dbReference type="Proteomes" id="UP000664521">
    <property type="component" value="Unassembled WGS sequence"/>
</dbReference>
<keyword evidence="4 7" id="KW-1133">Transmembrane helix</keyword>
<organism evidence="9 10">
    <name type="scientific">Heterodermia speciosa</name>
    <dbReference type="NCBI Taxonomy" id="116794"/>
    <lineage>
        <taxon>Eukaryota</taxon>
        <taxon>Fungi</taxon>
        <taxon>Dikarya</taxon>
        <taxon>Ascomycota</taxon>
        <taxon>Pezizomycotina</taxon>
        <taxon>Lecanoromycetes</taxon>
        <taxon>OSLEUM clade</taxon>
        <taxon>Lecanoromycetidae</taxon>
        <taxon>Caliciales</taxon>
        <taxon>Physciaceae</taxon>
        <taxon>Heterodermia</taxon>
    </lineage>
</organism>
<dbReference type="PANTHER" id="PTHR10165:SF158">
    <property type="entry name" value="PAP2 DOMAIN PROTEIN (AFU_ORTHOLOGUE AFUA_4G08970)"/>
    <property type="match status" value="1"/>
</dbReference>
<dbReference type="SUPFAM" id="SSF48317">
    <property type="entry name" value="Acid phosphatase/Vanadium-dependent haloperoxidase"/>
    <property type="match status" value="1"/>
</dbReference>
<dbReference type="PANTHER" id="PTHR10165">
    <property type="entry name" value="LIPID PHOSPHATE PHOSPHATASE"/>
    <property type="match status" value="1"/>
</dbReference>
<proteinExistence type="inferred from homology"/>
<evidence type="ECO:0000256" key="1">
    <source>
        <dbReference type="ARBA" id="ARBA00004141"/>
    </source>
</evidence>
<feature type="transmembrane region" description="Helical" evidence="7">
    <location>
        <begin position="23"/>
        <end position="41"/>
    </location>
</feature>
<evidence type="ECO:0000313" key="9">
    <source>
        <dbReference type="EMBL" id="CAF9906244.1"/>
    </source>
</evidence>
<dbReference type="GO" id="GO:0046839">
    <property type="term" value="P:phospholipid dephosphorylation"/>
    <property type="evidence" value="ECO:0007669"/>
    <property type="project" value="TreeGrafter"/>
</dbReference>
<dbReference type="AlphaFoldDB" id="A0A8H3EGT5"/>
<comment type="similarity">
    <text evidence="2">Belongs to the PA-phosphatase related phosphoesterase family.</text>
</comment>
<dbReference type="InterPro" id="IPR043216">
    <property type="entry name" value="PAP-like"/>
</dbReference>
<dbReference type="GO" id="GO:0016020">
    <property type="term" value="C:membrane"/>
    <property type="evidence" value="ECO:0007669"/>
    <property type="project" value="UniProtKB-SubCell"/>
</dbReference>
<evidence type="ECO:0000256" key="6">
    <source>
        <dbReference type="SAM" id="MobiDB-lite"/>
    </source>
</evidence>
<feature type="compositionally biased region" description="Polar residues" evidence="6">
    <location>
        <begin position="348"/>
        <end position="368"/>
    </location>
</feature>
<keyword evidence="5 7" id="KW-0472">Membrane</keyword>
<evidence type="ECO:0000313" key="10">
    <source>
        <dbReference type="Proteomes" id="UP000664521"/>
    </source>
</evidence>
<dbReference type="Pfam" id="PF01569">
    <property type="entry name" value="PAP2"/>
    <property type="match status" value="1"/>
</dbReference>
<feature type="compositionally biased region" description="Basic and acidic residues" evidence="6">
    <location>
        <begin position="326"/>
        <end position="335"/>
    </location>
</feature>
<keyword evidence="3 7" id="KW-0812">Transmembrane</keyword>
<feature type="transmembrane region" description="Helical" evidence="7">
    <location>
        <begin position="73"/>
        <end position="99"/>
    </location>
</feature>
<keyword evidence="10" id="KW-1185">Reference proteome</keyword>